<dbReference type="Proteomes" id="UP000824201">
    <property type="component" value="Unassembled WGS sequence"/>
</dbReference>
<proteinExistence type="inferred from homology"/>
<dbReference type="Pfam" id="PF00842">
    <property type="entry name" value="Ala_racemase_C"/>
    <property type="match status" value="1"/>
</dbReference>
<dbReference type="Pfam" id="PF01168">
    <property type="entry name" value="Ala_racemase_N"/>
    <property type="match status" value="1"/>
</dbReference>
<dbReference type="PRINTS" id="PR00992">
    <property type="entry name" value="ALARACEMASE"/>
</dbReference>
<evidence type="ECO:0000256" key="5">
    <source>
        <dbReference type="HAMAP-Rule" id="MF_01201"/>
    </source>
</evidence>
<evidence type="ECO:0000256" key="6">
    <source>
        <dbReference type="PIRSR" id="PIRSR600821-50"/>
    </source>
</evidence>
<evidence type="ECO:0000256" key="7">
    <source>
        <dbReference type="PIRSR" id="PIRSR600821-52"/>
    </source>
</evidence>
<evidence type="ECO:0000259" key="8">
    <source>
        <dbReference type="SMART" id="SM01005"/>
    </source>
</evidence>
<keyword evidence="4 5" id="KW-0413">Isomerase</keyword>
<feature type="domain" description="Alanine racemase C-terminal" evidence="8">
    <location>
        <begin position="245"/>
        <end position="373"/>
    </location>
</feature>
<name>A0A9D1EF17_9FIRM</name>
<dbReference type="InterPro" id="IPR001608">
    <property type="entry name" value="Ala_racemase_N"/>
</dbReference>
<gene>
    <name evidence="9" type="primary">alr</name>
    <name evidence="9" type="ORF">IAC96_09160</name>
</gene>
<feature type="binding site" evidence="5 7">
    <location>
        <position position="135"/>
    </location>
    <ligand>
        <name>substrate</name>
    </ligand>
</feature>
<dbReference type="SUPFAM" id="SSF50621">
    <property type="entry name" value="Alanine racemase C-terminal domain-like"/>
    <property type="match status" value="1"/>
</dbReference>
<evidence type="ECO:0000256" key="1">
    <source>
        <dbReference type="ARBA" id="ARBA00000316"/>
    </source>
</evidence>
<dbReference type="InterPro" id="IPR011079">
    <property type="entry name" value="Ala_racemase_C"/>
</dbReference>
<accession>A0A9D1EF17</accession>
<feature type="binding site" evidence="5 7">
    <location>
        <position position="314"/>
    </location>
    <ligand>
        <name>substrate</name>
    </ligand>
</feature>
<dbReference type="SUPFAM" id="SSF51419">
    <property type="entry name" value="PLP-binding barrel"/>
    <property type="match status" value="1"/>
</dbReference>
<dbReference type="PANTHER" id="PTHR30511:SF0">
    <property type="entry name" value="ALANINE RACEMASE, CATABOLIC-RELATED"/>
    <property type="match status" value="1"/>
</dbReference>
<dbReference type="InterPro" id="IPR000821">
    <property type="entry name" value="Ala_racemase"/>
</dbReference>
<dbReference type="SMART" id="SM01005">
    <property type="entry name" value="Ala_racemase_C"/>
    <property type="match status" value="1"/>
</dbReference>
<dbReference type="GO" id="GO:0030632">
    <property type="term" value="P:D-alanine biosynthetic process"/>
    <property type="evidence" value="ECO:0007669"/>
    <property type="project" value="UniProtKB-UniRule"/>
</dbReference>
<dbReference type="HAMAP" id="MF_01201">
    <property type="entry name" value="Ala_racemase"/>
    <property type="match status" value="1"/>
</dbReference>
<feature type="modified residue" description="N6-(pyridoxal phosphate)lysine" evidence="5 6">
    <location>
        <position position="38"/>
    </location>
</feature>
<dbReference type="InterPro" id="IPR020622">
    <property type="entry name" value="Ala_racemase_pyridoxalP-BS"/>
</dbReference>
<organism evidence="9 10">
    <name type="scientific">Candidatus Fimimorpha faecalis</name>
    <dbReference type="NCBI Taxonomy" id="2840824"/>
    <lineage>
        <taxon>Bacteria</taxon>
        <taxon>Bacillati</taxon>
        <taxon>Bacillota</taxon>
        <taxon>Clostridia</taxon>
        <taxon>Eubacteriales</taxon>
        <taxon>Candidatus Fimimorpha</taxon>
    </lineage>
</organism>
<sequence>MKQYKRVYATVDLDAIRQNMEAMKANIAKGTMICGVVKSDGYGHGSVPVAKAVEDLVWGYAVAAVEEGWVLRDHHITKPILVLGYVPEEEFESLVEQEIRYTVSEWKEVEILSKIAQKLGKNAYVHIKMDTGMGRIGLRFAEEILTLAQKIETLPNIVIEGIFTHMATADMADKTKAKEQIRMFKEMLQLLENNGIYIPIRHCSNSAGIIDLKEANIDMVRAGIALYGLYPSEEVNKENVCLTPALELKSIVSYLKTVPKGSPIGYGATFVTQKETKVATVSIGYGDGYPRALSNKGYALVRGKKAPIIGRICMDQFMMDVSDIPEIQQGDTVTLIGKDQNEQITVEELAELAGTFNYEFVCDLGKRIPRVYISGGKIVGTKDYFHDQYMDFK</sequence>
<comment type="pathway">
    <text evidence="5">Amino-acid biosynthesis; D-alanine biosynthesis; D-alanine from L-alanine: step 1/1.</text>
</comment>
<dbReference type="PANTHER" id="PTHR30511">
    <property type="entry name" value="ALANINE RACEMASE"/>
    <property type="match status" value="1"/>
</dbReference>
<dbReference type="NCBIfam" id="TIGR00492">
    <property type="entry name" value="alr"/>
    <property type="match status" value="1"/>
</dbReference>
<dbReference type="EMBL" id="DVHN01000120">
    <property type="protein sequence ID" value="HIR89104.1"/>
    <property type="molecule type" value="Genomic_DNA"/>
</dbReference>
<comment type="catalytic activity">
    <reaction evidence="1 5">
        <text>L-alanine = D-alanine</text>
        <dbReference type="Rhea" id="RHEA:20249"/>
        <dbReference type="ChEBI" id="CHEBI:57416"/>
        <dbReference type="ChEBI" id="CHEBI:57972"/>
        <dbReference type="EC" id="5.1.1.1"/>
    </reaction>
</comment>
<protein>
    <recommendedName>
        <fullName evidence="5">Alanine racemase</fullName>
        <ecNumber evidence="5">5.1.1.1</ecNumber>
    </recommendedName>
</protein>
<evidence type="ECO:0000256" key="4">
    <source>
        <dbReference type="ARBA" id="ARBA00023235"/>
    </source>
</evidence>
<dbReference type="CDD" id="cd00430">
    <property type="entry name" value="PLPDE_III_AR"/>
    <property type="match status" value="1"/>
</dbReference>
<dbReference type="InterPro" id="IPR009006">
    <property type="entry name" value="Ala_racemase/Decarboxylase_C"/>
</dbReference>
<dbReference type="GO" id="GO:0030170">
    <property type="term" value="F:pyridoxal phosphate binding"/>
    <property type="evidence" value="ECO:0007669"/>
    <property type="project" value="UniProtKB-UniRule"/>
</dbReference>
<evidence type="ECO:0000256" key="2">
    <source>
        <dbReference type="ARBA" id="ARBA00001933"/>
    </source>
</evidence>
<dbReference type="GO" id="GO:0005829">
    <property type="term" value="C:cytosol"/>
    <property type="evidence" value="ECO:0007669"/>
    <property type="project" value="TreeGrafter"/>
</dbReference>
<dbReference type="GO" id="GO:0008784">
    <property type="term" value="F:alanine racemase activity"/>
    <property type="evidence" value="ECO:0007669"/>
    <property type="project" value="UniProtKB-UniRule"/>
</dbReference>
<keyword evidence="3 5" id="KW-0663">Pyridoxal phosphate</keyword>
<feature type="active site" description="Proton acceptor; specific for L-alanine" evidence="5">
    <location>
        <position position="266"/>
    </location>
</feature>
<dbReference type="Gene3D" id="3.20.20.10">
    <property type="entry name" value="Alanine racemase"/>
    <property type="match status" value="1"/>
</dbReference>
<dbReference type="PROSITE" id="PS00395">
    <property type="entry name" value="ALANINE_RACEMASE"/>
    <property type="match status" value="1"/>
</dbReference>
<dbReference type="FunFam" id="2.40.37.10:FF:000006">
    <property type="entry name" value="Alanine racemase"/>
    <property type="match status" value="1"/>
</dbReference>
<comment type="function">
    <text evidence="5">Catalyzes the interconversion of L-alanine and D-alanine. May also act on other amino acids.</text>
</comment>
<comment type="caution">
    <text evidence="9">The sequence shown here is derived from an EMBL/GenBank/DDBJ whole genome shotgun (WGS) entry which is preliminary data.</text>
</comment>
<dbReference type="AlphaFoldDB" id="A0A9D1EF17"/>
<evidence type="ECO:0000256" key="3">
    <source>
        <dbReference type="ARBA" id="ARBA00022898"/>
    </source>
</evidence>
<comment type="similarity">
    <text evidence="5">Belongs to the alanine racemase family.</text>
</comment>
<evidence type="ECO:0000313" key="10">
    <source>
        <dbReference type="Proteomes" id="UP000824201"/>
    </source>
</evidence>
<evidence type="ECO:0000313" key="9">
    <source>
        <dbReference type="EMBL" id="HIR89104.1"/>
    </source>
</evidence>
<dbReference type="EC" id="5.1.1.1" evidence="5"/>
<dbReference type="GO" id="GO:0009252">
    <property type="term" value="P:peptidoglycan biosynthetic process"/>
    <property type="evidence" value="ECO:0007669"/>
    <property type="project" value="TreeGrafter"/>
</dbReference>
<dbReference type="Gene3D" id="2.40.37.10">
    <property type="entry name" value="Lyase, Ornithine Decarboxylase, Chain A, domain 1"/>
    <property type="match status" value="1"/>
</dbReference>
<comment type="cofactor">
    <cofactor evidence="2 5 6">
        <name>pyridoxal 5'-phosphate</name>
        <dbReference type="ChEBI" id="CHEBI:597326"/>
    </cofactor>
</comment>
<dbReference type="FunFam" id="3.20.20.10:FF:000002">
    <property type="entry name" value="Alanine racemase"/>
    <property type="match status" value="1"/>
</dbReference>
<dbReference type="InterPro" id="IPR029066">
    <property type="entry name" value="PLP-binding_barrel"/>
</dbReference>
<feature type="active site" description="Proton acceptor; specific for D-alanine" evidence="5">
    <location>
        <position position="38"/>
    </location>
</feature>
<reference evidence="9" key="2">
    <citation type="journal article" date="2021" name="PeerJ">
        <title>Extensive microbial diversity within the chicken gut microbiome revealed by metagenomics and culture.</title>
        <authorList>
            <person name="Gilroy R."/>
            <person name="Ravi A."/>
            <person name="Getino M."/>
            <person name="Pursley I."/>
            <person name="Horton D.L."/>
            <person name="Alikhan N.F."/>
            <person name="Baker D."/>
            <person name="Gharbi K."/>
            <person name="Hall N."/>
            <person name="Watson M."/>
            <person name="Adriaenssens E.M."/>
            <person name="Foster-Nyarko E."/>
            <person name="Jarju S."/>
            <person name="Secka A."/>
            <person name="Antonio M."/>
            <person name="Oren A."/>
            <person name="Chaudhuri R.R."/>
            <person name="La Ragione R."/>
            <person name="Hildebrand F."/>
            <person name="Pallen M.J."/>
        </authorList>
    </citation>
    <scope>NUCLEOTIDE SEQUENCE</scope>
    <source>
        <strain evidence="9">ChiW13-3771</strain>
    </source>
</reference>
<reference evidence="9" key="1">
    <citation type="submission" date="2020-10" db="EMBL/GenBank/DDBJ databases">
        <authorList>
            <person name="Gilroy R."/>
        </authorList>
    </citation>
    <scope>NUCLEOTIDE SEQUENCE</scope>
    <source>
        <strain evidence="9">ChiW13-3771</strain>
    </source>
</reference>